<feature type="compositionally biased region" description="Polar residues" evidence="5">
    <location>
        <begin position="376"/>
        <end position="386"/>
    </location>
</feature>
<accession>A0A1D6HY89</accession>
<feature type="compositionally biased region" description="Low complexity" evidence="5">
    <location>
        <begin position="307"/>
        <end position="323"/>
    </location>
</feature>
<sequence length="430" mass="45109">MEAADASSAPPPAEGRVVWVNGPIVVGAGPGGLSVAACLRARGVPCVVLDRADCIASLWQRRTYDRLRLHLPRQFCELPGMPFPDHYPEYPTKRQFVDYLQAYAERAGVQPRFNQAVTSARYDRAAGLWRVRAADALADDDVASAASTEYIGRWLVVATGENAERIVPEFDGAQDFAGPVSHVSEYKCGEAYRGKRVLVVGCGNSGMEVCLDLCDHNALPSMVVRDAVRRTTRSAAQRSDPSPSVLSSSFIADLLHRFSFSTRRCTSCPGRCSASPPSPSPSSCSASCRSGWWTPSSSCSRASSSATWRSSASGAPPGALSSSRTPGAGPPCWTSAPSPGSAPATYRSCRASRGSSVAAPSSSTAAASLRTRSYSPPATTATSLSGSREVISSRRKGTQGCRSHTAGRGSPGSTLLASPGEASPAFPPTL</sequence>
<dbReference type="GO" id="GO:0103075">
    <property type="term" value="F:indole-3-pyruvate monooxygenase activity"/>
    <property type="evidence" value="ECO:0007669"/>
    <property type="project" value="UniProtKB-EC"/>
</dbReference>
<evidence type="ECO:0000256" key="4">
    <source>
        <dbReference type="ARBA" id="ARBA00047707"/>
    </source>
</evidence>
<dbReference type="STRING" id="4577.A0A1D6HY89"/>
<evidence type="ECO:0000256" key="5">
    <source>
        <dbReference type="SAM" id="MobiDB-lite"/>
    </source>
</evidence>
<evidence type="ECO:0000256" key="3">
    <source>
        <dbReference type="ARBA" id="ARBA00039148"/>
    </source>
</evidence>
<evidence type="ECO:0000313" key="6">
    <source>
        <dbReference type="EMBL" id="ONM53121.1"/>
    </source>
</evidence>
<name>A0A1D6HY89_MAIZE</name>
<organism evidence="6">
    <name type="scientific">Zea mays</name>
    <name type="common">Maize</name>
    <dbReference type="NCBI Taxonomy" id="4577"/>
    <lineage>
        <taxon>Eukaryota</taxon>
        <taxon>Viridiplantae</taxon>
        <taxon>Streptophyta</taxon>
        <taxon>Embryophyta</taxon>
        <taxon>Tracheophyta</taxon>
        <taxon>Spermatophyta</taxon>
        <taxon>Magnoliopsida</taxon>
        <taxon>Liliopsida</taxon>
        <taxon>Poales</taxon>
        <taxon>Poaceae</taxon>
        <taxon>PACMAD clade</taxon>
        <taxon>Panicoideae</taxon>
        <taxon>Andropogonodae</taxon>
        <taxon>Andropogoneae</taxon>
        <taxon>Tripsacinae</taxon>
        <taxon>Zea</taxon>
    </lineage>
</organism>
<comment type="catalytic activity">
    <reaction evidence="4">
        <text>indole-3-pyruvate + NADPH + O2 + H(+) = (indol-3-yl)acetate + CO2 + NADP(+) + H2O</text>
        <dbReference type="Rhea" id="RHEA:34331"/>
        <dbReference type="ChEBI" id="CHEBI:15377"/>
        <dbReference type="ChEBI" id="CHEBI:15378"/>
        <dbReference type="ChEBI" id="CHEBI:15379"/>
        <dbReference type="ChEBI" id="CHEBI:16526"/>
        <dbReference type="ChEBI" id="CHEBI:17640"/>
        <dbReference type="ChEBI" id="CHEBI:30854"/>
        <dbReference type="ChEBI" id="CHEBI:57783"/>
        <dbReference type="ChEBI" id="CHEBI:58349"/>
        <dbReference type="EC" id="1.14.13.168"/>
    </reaction>
</comment>
<dbReference type="PRINTS" id="PR00368">
    <property type="entry name" value="FADPNR"/>
</dbReference>
<feature type="compositionally biased region" description="Low complexity" evidence="5">
    <location>
        <begin position="353"/>
        <end position="375"/>
    </location>
</feature>
<protein>
    <recommendedName>
        <fullName evidence="3">indole-3-pyruvate monooxygenase</fullName>
        <ecNumber evidence="3">1.14.13.168</ecNumber>
    </recommendedName>
</protein>
<dbReference type="InterPro" id="IPR050982">
    <property type="entry name" value="Auxin_biosynth/cation_transpt"/>
</dbReference>
<dbReference type="EMBL" id="CM007650">
    <property type="protein sequence ID" value="ONM53121.1"/>
    <property type="molecule type" value="Genomic_DNA"/>
</dbReference>
<dbReference type="SUPFAM" id="SSF51905">
    <property type="entry name" value="FAD/NAD(P)-binding domain"/>
    <property type="match status" value="1"/>
</dbReference>
<dbReference type="InterPro" id="IPR036188">
    <property type="entry name" value="FAD/NAD-bd_sf"/>
</dbReference>
<dbReference type="EC" id="1.14.13.168" evidence="3"/>
<proteinExistence type="inferred from homology"/>
<dbReference type="Gene3D" id="3.50.50.60">
    <property type="entry name" value="FAD/NAD(P)-binding domain"/>
    <property type="match status" value="1"/>
</dbReference>
<dbReference type="InParanoid" id="A0A1D6HY89"/>
<dbReference type="PANTHER" id="PTHR43539">
    <property type="entry name" value="FLAVIN-BINDING MONOOXYGENASE-LIKE PROTEIN (AFU_ORTHOLOGUE AFUA_4G09220)"/>
    <property type="match status" value="1"/>
</dbReference>
<dbReference type="ExpressionAtlas" id="A0A1D6HY89">
    <property type="expression patterns" value="baseline and differential"/>
</dbReference>
<dbReference type="AlphaFoldDB" id="A0A1D6HY89"/>
<dbReference type="PANTHER" id="PTHR43539:SF20">
    <property type="entry name" value="FLAVIN-CONTAINING MONOOXYGENASE"/>
    <property type="match status" value="1"/>
</dbReference>
<dbReference type="PRINTS" id="PR00411">
    <property type="entry name" value="PNDRDTASEI"/>
</dbReference>
<dbReference type="Pfam" id="PF13738">
    <property type="entry name" value="Pyr_redox_3"/>
    <property type="match status" value="1"/>
</dbReference>
<dbReference type="SMR" id="A0A1D6HY89"/>
<evidence type="ECO:0000256" key="1">
    <source>
        <dbReference type="ARBA" id="ARBA00009183"/>
    </source>
</evidence>
<feature type="region of interest" description="Disordered" evidence="5">
    <location>
        <begin position="307"/>
        <end position="337"/>
    </location>
</feature>
<gene>
    <name evidence="6" type="ORF">ZEAMMB73_Zm00001d019527</name>
</gene>
<feature type="region of interest" description="Disordered" evidence="5">
    <location>
        <begin position="353"/>
        <end position="430"/>
    </location>
</feature>
<evidence type="ECO:0000256" key="2">
    <source>
        <dbReference type="ARBA" id="ARBA00023002"/>
    </source>
</evidence>
<keyword evidence="2" id="KW-0560">Oxidoreductase</keyword>
<reference evidence="6" key="1">
    <citation type="submission" date="2015-12" db="EMBL/GenBank/DDBJ databases">
        <title>Update maize B73 reference genome by single molecule sequencing technologies.</title>
        <authorList>
            <consortium name="Maize Genome Sequencing Project"/>
            <person name="Ware D."/>
        </authorList>
    </citation>
    <scope>NUCLEOTIDE SEQUENCE [LARGE SCALE GENOMIC DNA]</scope>
    <source>
        <tissue evidence="6">Seedling</tissue>
    </source>
</reference>
<comment type="similarity">
    <text evidence="1">Belongs to the FMO family.</text>
</comment>